<proteinExistence type="predicted"/>
<dbReference type="InterPro" id="IPR009071">
    <property type="entry name" value="HMG_box_dom"/>
</dbReference>
<dbReference type="Pfam" id="PF01388">
    <property type="entry name" value="ARID"/>
    <property type="match status" value="1"/>
</dbReference>
<dbReference type="SUPFAM" id="SSF47095">
    <property type="entry name" value="HMG-box"/>
    <property type="match status" value="1"/>
</dbReference>
<evidence type="ECO:0000313" key="5">
    <source>
        <dbReference type="EMBL" id="KAJ7977853.1"/>
    </source>
</evidence>
<keyword evidence="1" id="KW-0539">Nucleus</keyword>
<feature type="DNA-binding region" description="HMG box" evidence="1">
    <location>
        <begin position="224"/>
        <end position="293"/>
    </location>
</feature>
<dbReference type="SUPFAM" id="SSF46774">
    <property type="entry name" value="ARID-like"/>
    <property type="match status" value="1"/>
</dbReference>
<dbReference type="PANTHER" id="PTHR46691:SF5">
    <property type="entry name" value="HMG (HIGH MOBILITY GROUP) BOX PROTEIN"/>
    <property type="match status" value="1"/>
</dbReference>
<keyword evidence="1" id="KW-0238">DNA-binding</keyword>
<protein>
    <submittedName>
        <fullName evidence="5">High mobility group B protein like</fullName>
    </submittedName>
</protein>
<evidence type="ECO:0000259" key="3">
    <source>
        <dbReference type="PROSITE" id="PS50118"/>
    </source>
</evidence>
<dbReference type="GO" id="GO:0005634">
    <property type="term" value="C:nucleus"/>
    <property type="evidence" value="ECO:0007669"/>
    <property type="project" value="UniProtKB-UniRule"/>
</dbReference>
<dbReference type="SMART" id="SM00501">
    <property type="entry name" value="BRIGHT"/>
    <property type="match status" value="1"/>
</dbReference>
<feature type="domain" description="HMG box" evidence="3">
    <location>
        <begin position="224"/>
        <end position="293"/>
    </location>
</feature>
<dbReference type="SMART" id="SM01014">
    <property type="entry name" value="ARID"/>
    <property type="match status" value="1"/>
</dbReference>
<evidence type="ECO:0000256" key="1">
    <source>
        <dbReference type="PROSITE-ProRule" id="PRU00267"/>
    </source>
</evidence>
<sequence>MQTEKQQRVPLESEIEGSQFPVSNKANVVIAGFGEKEYSLNDSDSFYGKLSELLESSGLSLAFNVREAILDLFLFYMEVTRRGGYHQVTVDKKWDEVVSALKLDGGNVKVPAQLKKLYANLLYQFEKIHHYRERTKQSEARHNITGELSPWDTSTTKQNSGASSSQSSADAKDDPVKKKKKTSKENSCLSLTVEGAPGTAELKLSRQILSKDKEMKKHRSRGATRGKRTAYQIFIKKECARLKTSHQEILSGSNVLHLAIETWRNMSEGERQPYFEESRKENEKFMQEMASCHQQQTMQNTKDGKRPCPDRDYHPTLQPNGENSGLPNQQTVELALTMMKNAHQSPELDINWDAYLGSLDIPTEESK</sequence>
<dbReference type="PANTHER" id="PTHR46691">
    <property type="entry name" value="HIGH MOBILITY GROUP B PROTEIN 9"/>
    <property type="match status" value="1"/>
</dbReference>
<reference evidence="5" key="1">
    <citation type="journal article" date="2023" name="Science">
        <title>Elucidation of the pathway for biosynthesis of saponin adjuvants from the soapbark tree.</title>
        <authorList>
            <person name="Reed J."/>
            <person name="Orme A."/>
            <person name="El-Demerdash A."/>
            <person name="Owen C."/>
            <person name="Martin L.B.B."/>
            <person name="Misra R.C."/>
            <person name="Kikuchi S."/>
            <person name="Rejzek M."/>
            <person name="Martin A.C."/>
            <person name="Harkess A."/>
            <person name="Leebens-Mack J."/>
            <person name="Louveau T."/>
            <person name="Stephenson M.J."/>
            <person name="Osbourn A."/>
        </authorList>
    </citation>
    <scope>NUCLEOTIDE SEQUENCE</scope>
    <source>
        <strain evidence="5">S10</strain>
    </source>
</reference>
<accession>A0AAD7QAE3</accession>
<evidence type="ECO:0000313" key="6">
    <source>
        <dbReference type="Proteomes" id="UP001163823"/>
    </source>
</evidence>
<comment type="caution">
    <text evidence="5">The sequence shown here is derived from an EMBL/GenBank/DDBJ whole genome shotgun (WGS) entry which is preliminary data.</text>
</comment>
<keyword evidence="6" id="KW-1185">Reference proteome</keyword>
<dbReference type="InterPro" id="IPR001606">
    <property type="entry name" value="ARID_dom"/>
</dbReference>
<dbReference type="KEGG" id="qsa:O6P43_007419"/>
<dbReference type="Proteomes" id="UP001163823">
    <property type="component" value="Chromosome 3"/>
</dbReference>
<dbReference type="Gene3D" id="1.10.150.60">
    <property type="entry name" value="ARID DNA-binding domain"/>
    <property type="match status" value="1"/>
</dbReference>
<feature type="domain" description="ARID" evidence="4">
    <location>
        <begin position="33"/>
        <end position="130"/>
    </location>
</feature>
<feature type="compositionally biased region" description="Basic and acidic residues" evidence="2">
    <location>
        <begin position="302"/>
        <end position="314"/>
    </location>
</feature>
<feature type="compositionally biased region" description="Polar residues" evidence="2">
    <location>
        <begin position="317"/>
        <end position="330"/>
    </location>
</feature>
<dbReference type="EMBL" id="JARAOO010000003">
    <property type="protein sequence ID" value="KAJ7977853.1"/>
    <property type="molecule type" value="Genomic_DNA"/>
</dbReference>
<dbReference type="SMART" id="SM00398">
    <property type="entry name" value="HMG"/>
    <property type="match status" value="1"/>
</dbReference>
<feature type="region of interest" description="Disordered" evidence="2">
    <location>
        <begin position="297"/>
        <end position="330"/>
    </location>
</feature>
<dbReference type="InterPro" id="IPR036910">
    <property type="entry name" value="HMG_box_dom_sf"/>
</dbReference>
<evidence type="ECO:0000259" key="4">
    <source>
        <dbReference type="PROSITE" id="PS51011"/>
    </source>
</evidence>
<feature type="compositionally biased region" description="Basic and acidic residues" evidence="2">
    <location>
        <begin position="134"/>
        <end position="144"/>
    </location>
</feature>
<dbReference type="GO" id="GO:0003677">
    <property type="term" value="F:DNA binding"/>
    <property type="evidence" value="ECO:0007669"/>
    <property type="project" value="UniProtKB-UniRule"/>
</dbReference>
<name>A0AAD7QAE3_QUISA</name>
<feature type="compositionally biased region" description="Low complexity" evidence="2">
    <location>
        <begin position="160"/>
        <end position="169"/>
    </location>
</feature>
<dbReference type="PROSITE" id="PS51011">
    <property type="entry name" value="ARID"/>
    <property type="match status" value="1"/>
</dbReference>
<evidence type="ECO:0000256" key="2">
    <source>
        <dbReference type="SAM" id="MobiDB-lite"/>
    </source>
</evidence>
<dbReference type="CDD" id="cd00084">
    <property type="entry name" value="HMG-box_SF"/>
    <property type="match status" value="1"/>
</dbReference>
<organism evidence="5 6">
    <name type="scientific">Quillaja saponaria</name>
    <name type="common">Soap bark tree</name>
    <dbReference type="NCBI Taxonomy" id="32244"/>
    <lineage>
        <taxon>Eukaryota</taxon>
        <taxon>Viridiplantae</taxon>
        <taxon>Streptophyta</taxon>
        <taxon>Embryophyta</taxon>
        <taxon>Tracheophyta</taxon>
        <taxon>Spermatophyta</taxon>
        <taxon>Magnoliopsida</taxon>
        <taxon>eudicotyledons</taxon>
        <taxon>Gunneridae</taxon>
        <taxon>Pentapetalae</taxon>
        <taxon>rosids</taxon>
        <taxon>fabids</taxon>
        <taxon>Fabales</taxon>
        <taxon>Quillajaceae</taxon>
        <taxon>Quillaja</taxon>
    </lineage>
</organism>
<dbReference type="AlphaFoldDB" id="A0AAD7QAE3"/>
<dbReference type="InterPro" id="IPR036431">
    <property type="entry name" value="ARID_dom_sf"/>
</dbReference>
<feature type="region of interest" description="Disordered" evidence="2">
    <location>
        <begin position="134"/>
        <end position="190"/>
    </location>
</feature>
<dbReference type="Gene3D" id="1.10.30.10">
    <property type="entry name" value="High mobility group box domain"/>
    <property type="match status" value="1"/>
</dbReference>
<dbReference type="Pfam" id="PF09011">
    <property type="entry name" value="HMG_box_2"/>
    <property type="match status" value="1"/>
</dbReference>
<dbReference type="PROSITE" id="PS50118">
    <property type="entry name" value="HMG_BOX_2"/>
    <property type="match status" value="1"/>
</dbReference>
<gene>
    <name evidence="5" type="ORF">O6P43_007419</name>
</gene>